<keyword evidence="4" id="KW-0489">Methyltransferase</keyword>
<evidence type="ECO:0000259" key="3">
    <source>
        <dbReference type="PROSITE" id="PS51668"/>
    </source>
</evidence>
<accession>A0ABY6Z649</accession>
<keyword evidence="4" id="KW-0808">Transferase</keyword>
<dbReference type="Proteomes" id="UP001164803">
    <property type="component" value="Chromosome"/>
</dbReference>
<dbReference type="PANTHER" id="PTHR12818:SF0">
    <property type="entry name" value="TRNA (ADENINE(37)-N6)-METHYLTRANSFERASE"/>
    <property type="match status" value="1"/>
</dbReference>
<name>A0ABY6Z649_9BACL</name>
<dbReference type="Pfam" id="PF01980">
    <property type="entry name" value="TrmO_N"/>
    <property type="match status" value="1"/>
</dbReference>
<evidence type="ECO:0000256" key="1">
    <source>
        <dbReference type="ARBA" id="ARBA00022691"/>
    </source>
</evidence>
<dbReference type="PROSITE" id="PS51668">
    <property type="entry name" value="TSAA_2"/>
    <property type="match status" value="1"/>
</dbReference>
<keyword evidence="1" id="KW-0949">S-adenosyl-L-methionine</keyword>
<keyword evidence="5" id="KW-1185">Reference proteome</keyword>
<dbReference type="InterPro" id="IPR023370">
    <property type="entry name" value="TrmO-like_N"/>
</dbReference>
<sequence length="159" mass="18340">MKREFEEIIIKPIGIVHSPRTEAIDDNWGSVISEIELDANQFDEQVLYGLSDFSHCEVVFFMDRVPVEKIEKAARHPRNRTDWPKVGIFSQRAKGRPNRIGVSRCKILRVDGITVTVQALDAINGTPVIDIKPYMEQFAPLGEVHQPEWSREVMSKYYR</sequence>
<reference evidence="4" key="1">
    <citation type="submission" date="2022-08" db="EMBL/GenBank/DDBJ databases">
        <title>Alicyclobacillus dauci DSM2870, complete genome.</title>
        <authorList>
            <person name="Wang Q."/>
            <person name="Cai R."/>
            <person name="Wang Z."/>
        </authorList>
    </citation>
    <scope>NUCLEOTIDE SEQUENCE</scope>
    <source>
        <strain evidence="4">DSM 28700</strain>
    </source>
</reference>
<dbReference type="InterPro" id="IPR036414">
    <property type="entry name" value="YaeB_N_sf"/>
</dbReference>
<dbReference type="SUPFAM" id="SSF118196">
    <property type="entry name" value="YaeB-like"/>
    <property type="match status" value="1"/>
</dbReference>
<comment type="similarity">
    <text evidence="2">Belongs to the tRNA methyltransferase O family.</text>
</comment>
<evidence type="ECO:0000256" key="2">
    <source>
        <dbReference type="ARBA" id="ARBA00033753"/>
    </source>
</evidence>
<evidence type="ECO:0000313" key="5">
    <source>
        <dbReference type="Proteomes" id="UP001164803"/>
    </source>
</evidence>
<feature type="domain" description="TsaA-like" evidence="3">
    <location>
        <begin position="10"/>
        <end position="143"/>
    </location>
</feature>
<dbReference type="InterPro" id="IPR036413">
    <property type="entry name" value="YaeB-like_sf"/>
</dbReference>
<dbReference type="GO" id="GO:0032259">
    <property type="term" value="P:methylation"/>
    <property type="evidence" value="ECO:0007669"/>
    <property type="project" value="UniProtKB-KW"/>
</dbReference>
<dbReference type="RefSeq" id="WP_268045922.1">
    <property type="nucleotide sequence ID" value="NZ_CP104064.1"/>
</dbReference>
<proteinExistence type="inferred from homology"/>
<dbReference type="EMBL" id="CP104064">
    <property type="protein sequence ID" value="WAH38356.1"/>
    <property type="molecule type" value="Genomic_DNA"/>
</dbReference>
<organism evidence="4 5">
    <name type="scientific">Alicyclobacillus dauci</name>
    <dbReference type="NCBI Taxonomy" id="1475485"/>
    <lineage>
        <taxon>Bacteria</taxon>
        <taxon>Bacillati</taxon>
        <taxon>Bacillota</taxon>
        <taxon>Bacilli</taxon>
        <taxon>Bacillales</taxon>
        <taxon>Alicyclobacillaceae</taxon>
        <taxon>Alicyclobacillus</taxon>
    </lineage>
</organism>
<dbReference type="Gene3D" id="2.40.30.70">
    <property type="entry name" value="YaeB-like"/>
    <property type="match status" value="1"/>
</dbReference>
<gene>
    <name evidence="4" type="ORF">NZD86_07725</name>
</gene>
<dbReference type="InterPro" id="IPR040372">
    <property type="entry name" value="YaeB-like"/>
</dbReference>
<dbReference type="GO" id="GO:0008168">
    <property type="term" value="F:methyltransferase activity"/>
    <property type="evidence" value="ECO:0007669"/>
    <property type="project" value="UniProtKB-KW"/>
</dbReference>
<evidence type="ECO:0000313" key="4">
    <source>
        <dbReference type="EMBL" id="WAH38356.1"/>
    </source>
</evidence>
<dbReference type="CDD" id="cd09281">
    <property type="entry name" value="UPF0066"/>
    <property type="match status" value="1"/>
</dbReference>
<protein>
    <submittedName>
        <fullName evidence="4">SAM-dependent methyltransferase</fullName>
    </submittedName>
</protein>
<dbReference type="PANTHER" id="PTHR12818">
    <property type="entry name" value="TRNA (ADENINE(37)-N6)-METHYLTRANSFERASE"/>
    <property type="match status" value="1"/>
</dbReference>